<feature type="region of interest" description="Disordered" evidence="1">
    <location>
        <begin position="69"/>
        <end position="109"/>
    </location>
</feature>
<proteinExistence type="predicted"/>
<feature type="domain" description="SAM" evidence="3">
    <location>
        <begin position="212"/>
        <end position="276"/>
    </location>
</feature>
<accession>A0ABR1YCA0</accession>
<dbReference type="Proteomes" id="UP001492380">
    <property type="component" value="Unassembled WGS sequence"/>
</dbReference>
<evidence type="ECO:0000259" key="2">
    <source>
        <dbReference type="PROSITE" id="PS50003"/>
    </source>
</evidence>
<reference evidence="4 5" key="1">
    <citation type="submission" date="2024-04" db="EMBL/GenBank/DDBJ databases">
        <title>Phyllosticta paracitricarpa is synonymous to the EU quarantine fungus P. citricarpa based on phylogenomic analyses.</title>
        <authorList>
            <consortium name="Lawrence Berkeley National Laboratory"/>
            <person name="Van Ingen-Buijs V.A."/>
            <person name="Van Westerhoven A.C."/>
            <person name="Haridas S."/>
            <person name="Skiadas P."/>
            <person name="Martin F."/>
            <person name="Groenewald J.Z."/>
            <person name="Crous P.W."/>
            <person name="Seidl M.F."/>
        </authorList>
    </citation>
    <scope>NUCLEOTIDE SEQUENCE [LARGE SCALE GENOMIC DNA]</scope>
    <source>
        <strain evidence="4 5">CBS 123374</strain>
    </source>
</reference>
<feature type="compositionally biased region" description="Acidic residues" evidence="1">
    <location>
        <begin position="69"/>
        <end position="82"/>
    </location>
</feature>
<feature type="compositionally biased region" description="Basic residues" evidence="1">
    <location>
        <begin position="336"/>
        <end position="346"/>
    </location>
</feature>
<comment type="caution">
    <text evidence="4">The sequence shown here is derived from an EMBL/GenBank/DDBJ whole genome shotgun (WGS) entry which is preliminary data.</text>
</comment>
<dbReference type="InterPro" id="IPR013761">
    <property type="entry name" value="SAM/pointed_sf"/>
</dbReference>
<dbReference type="CDD" id="cd09535">
    <property type="entry name" value="SAM_BOI-like_fungal"/>
    <property type="match status" value="1"/>
</dbReference>
<feature type="region of interest" description="Disordered" evidence="1">
    <location>
        <begin position="1"/>
        <end position="41"/>
    </location>
</feature>
<feature type="region of interest" description="Disordered" evidence="1">
    <location>
        <begin position="768"/>
        <end position="816"/>
    </location>
</feature>
<dbReference type="SMART" id="SM00454">
    <property type="entry name" value="SAM"/>
    <property type="match status" value="1"/>
</dbReference>
<dbReference type="PROSITE" id="PS50003">
    <property type="entry name" value="PH_DOMAIN"/>
    <property type="match status" value="1"/>
</dbReference>
<name>A0ABR1YCA0_9PEZI</name>
<dbReference type="SMART" id="SM00233">
    <property type="entry name" value="PH"/>
    <property type="match status" value="1"/>
</dbReference>
<dbReference type="PROSITE" id="PS50105">
    <property type="entry name" value="SAM_DOMAIN"/>
    <property type="match status" value="1"/>
</dbReference>
<feature type="region of interest" description="Disordered" evidence="1">
    <location>
        <begin position="588"/>
        <end position="611"/>
    </location>
</feature>
<dbReference type="SUPFAM" id="SSF47769">
    <property type="entry name" value="SAM/Pointed domain"/>
    <property type="match status" value="1"/>
</dbReference>
<feature type="region of interest" description="Disordered" evidence="1">
    <location>
        <begin position="277"/>
        <end position="352"/>
    </location>
</feature>
<dbReference type="InterPro" id="IPR011993">
    <property type="entry name" value="PH-like_dom_sf"/>
</dbReference>
<evidence type="ECO:0000256" key="1">
    <source>
        <dbReference type="SAM" id="MobiDB-lite"/>
    </source>
</evidence>
<evidence type="ECO:0000259" key="3">
    <source>
        <dbReference type="PROSITE" id="PS50105"/>
    </source>
</evidence>
<dbReference type="InterPro" id="IPR001660">
    <property type="entry name" value="SAM"/>
</dbReference>
<evidence type="ECO:0000313" key="4">
    <source>
        <dbReference type="EMBL" id="KAK8224757.1"/>
    </source>
</evidence>
<keyword evidence="5" id="KW-1185">Reference proteome</keyword>
<dbReference type="Pfam" id="PF00169">
    <property type="entry name" value="PH"/>
    <property type="match status" value="1"/>
</dbReference>
<organism evidence="4 5">
    <name type="scientific">Phyllosticta capitalensis</name>
    <dbReference type="NCBI Taxonomy" id="121624"/>
    <lineage>
        <taxon>Eukaryota</taxon>
        <taxon>Fungi</taxon>
        <taxon>Dikarya</taxon>
        <taxon>Ascomycota</taxon>
        <taxon>Pezizomycotina</taxon>
        <taxon>Dothideomycetes</taxon>
        <taxon>Dothideomycetes incertae sedis</taxon>
        <taxon>Botryosphaeriales</taxon>
        <taxon>Phyllostictaceae</taxon>
        <taxon>Phyllosticta</taxon>
    </lineage>
</organism>
<dbReference type="InterPro" id="IPR001849">
    <property type="entry name" value="PH_domain"/>
</dbReference>
<dbReference type="Gene3D" id="2.30.29.30">
    <property type="entry name" value="Pleckstrin-homology domain (PH domain)/Phosphotyrosine-binding domain (PTB)"/>
    <property type="match status" value="1"/>
</dbReference>
<protein>
    <submittedName>
        <fullName evidence="4">SAM and PH domain-containing protein</fullName>
    </submittedName>
</protein>
<sequence>MLTGHGKSRGFFSAPAPPPDVSNVQEVQTPTTPLESGVEMFQRGKLQPFFTMRSEKPRPVSEATEIFDTEFEDDSSEFEEEEQKYGYESSESRKSQTTISTYDEVPTPHSHRQTFFDVSQQECKMVEGPRGPHLFRSSLSSAEFNYEYALQMSPLLPRNSVPRAETAFRAEPAFRSETAFRTVPAQQPSFSSCDAWAAEEQEHEDPDDVRFWSAQQVASWMYSLGFEESVVEKFEKHDITGAVLLDMQFEDLKELEISSFGKRHQLWNHIDALRGNEGRISPVPTPFQDADRPCTNLTRSRSTREKSGPLERSRSRAYRNDCDDNDGGMTPISPGGHKKRRGRKHRQASDDVITPAESVSIVAIEQLLPKPHKCAKGERCHKWRKQQRLFQRIQEEHGFPISPEKGGQIFIAGDPGNSGTASKVVDNVYRPQSDALPSVVASSDLLGPGQLPDISYPLQEEALRGVQSRDPQENVKQFLNFQHVEAPQMQQLHEEQPTTPPYEMFPPMHFPEHSAGAHANLKNLPRLNIPRSASAQPYAQSQQIHPAEYISTMSPCRSATNASPGIYRFGTPASEMDVPVTAVQMGPIPRDVSQSVPPSMQYRDPIQRSASRPVDWRRPSYTLPVVNEGEVLSPQSEDSVTLHDNASGRTLATSNHKPSLDSSADSIKEFKTNLLAQAAQAQGNNTNSNLPGVNHAGWMKKRRTKLLRHEWQEHHFRLTGTRLAMHANELPSTRALDTIDVDEYAVGCSSLASNKLAAKLKGLKLASSKNGGDGSSAPGNNAFTFQLVPTGPSSSGEGGEQQRGSAMRRAVAGGKTHHFAVKTRDERIDWMRELMLAKALKAKGEGYEVEVNGNAI</sequence>
<evidence type="ECO:0000313" key="5">
    <source>
        <dbReference type="Proteomes" id="UP001492380"/>
    </source>
</evidence>
<gene>
    <name evidence="4" type="ORF">HDK90DRAFT_470172</name>
</gene>
<dbReference type="EMBL" id="JBBWRZ010000012">
    <property type="protein sequence ID" value="KAK8224757.1"/>
    <property type="molecule type" value="Genomic_DNA"/>
</dbReference>
<feature type="compositionally biased region" description="Polar residues" evidence="1">
    <location>
        <begin position="22"/>
        <end position="34"/>
    </location>
</feature>
<dbReference type="SUPFAM" id="SSF50729">
    <property type="entry name" value="PH domain-like"/>
    <property type="match status" value="1"/>
</dbReference>
<feature type="compositionally biased region" description="Basic and acidic residues" evidence="1">
    <location>
        <begin position="302"/>
        <end position="322"/>
    </location>
</feature>
<dbReference type="Pfam" id="PF07647">
    <property type="entry name" value="SAM_2"/>
    <property type="match status" value="1"/>
</dbReference>
<feature type="domain" description="PH" evidence="2">
    <location>
        <begin position="692"/>
        <end position="839"/>
    </location>
</feature>
<dbReference type="Gene3D" id="1.10.150.50">
    <property type="entry name" value="Transcription Factor, Ets-1"/>
    <property type="match status" value="1"/>
</dbReference>